<dbReference type="eggNOG" id="arCOG02037">
    <property type="taxonomic scope" value="Archaea"/>
</dbReference>
<protein>
    <submittedName>
        <fullName evidence="1">Uncharacterized protein</fullName>
    </submittedName>
</protein>
<evidence type="ECO:0000313" key="1">
    <source>
        <dbReference type="EMBL" id="CAJ37356.1"/>
    </source>
</evidence>
<dbReference type="EMBL" id="AM114193">
    <property type="protein sequence ID" value="CAJ37356.1"/>
    <property type="molecule type" value="Genomic_DNA"/>
</dbReference>
<dbReference type="RefSeq" id="WP_012035225.1">
    <property type="nucleotide sequence ID" value="NC_009464.1"/>
</dbReference>
<dbReference type="STRING" id="351160.RCIX2239"/>
<dbReference type="Proteomes" id="UP000000663">
    <property type="component" value="Chromosome"/>
</dbReference>
<keyword evidence="2" id="KW-1185">Reference proteome</keyword>
<reference evidence="1 2" key="1">
    <citation type="journal article" date="2006" name="Science">
        <title>Genome of rice cluster I archaea -- the key methane producers in the rice rhizosphere.</title>
        <authorList>
            <person name="Erkel C."/>
            <person name="Kube M."/>
            <person name="Reinhardt R."/>
            <person name="Liesack W."/>
        </authorList>
    </citation>
    <scope>NUCLEOTIDE SEQUENCE [LARGE SCALE GENOMIC DNA]</scope>
    <source>
        <strain evidence="2">DSM 22066 / NBRC 105507 / MRE50</strain>
    </source>
</reference>
<accession>Q0W2N7</accession>
<sequence length="189" mass="20991">MKTLHSEDAIVQLEALESEFVAEAPQETLWSIYGAPSIEAKLEDMLDTAKKSVLCMAPEQYLDSLRRIAGKGLELSLVIITENKTIKRELEECFHGDNVRVRTLTPAQVASMYTTAKMSNRVSSMPEYREAIAGFDFFNNLILVVDHSEFLYVPPLPGKVYSALHTTSKPLIIGTSLIFGGLQIADLPE</sequence>
<proteinExistence type="predicted"/>
<name>Q0W2N7_METAR</name>
<dbReference type="AlphaFoldDB" id="Q0W2N7"/>
<evidence type="ECO:0000313" key="2">
    <source>
        <dbReference type="Proteomes" id="UP000000663"/>
    </source>
</evidence>
<dbReference type="KEGG" id="rci:RCIX2239"/>
<gene>
    <name evidence="1" type="ORF">RCIX2239</name>
</gene>
<organism evidence="1 2">
    <name type="scientific">Methanocella arvoryzae (strain DSM 22066 / NBRC 105507 / MRE50)</name>
    <dbReference type="NCBI Taxonomy" id="351160"/>
    <lineage>
        <taxon>Archaea</taxon>
        <taxon>Methanobacteriati</taxon>
        <taxon>Methanobacteriota</taxon>
        <taxon>Stenosarchaea group</taxon>
        <taxon>Methanomicrobia</taxon>
        <taxon>Methanocellales</taxon>
        <taxon>Methanocellaceae</taxon>
        <taxon>Methanocella</taxon>
    </lineage>
</organism>
<dbReference type="GeneID" id="5144451"/>